<feature type="transmembrane region" description="Helical" evidence="1">
    <location>
        <begin position="46"/>
        <end position="66"/>
    </location>
</feature>
<dbReference type="EMBL" id="CP045725">
    <property type="protein sequence ID" value="QGF24487.1"/>
    <property type="molecule type" value="Genomic_DNA"/>
</dbReference>
<dbReference type="RefSeq" id="WP_153573016.1">
    <property type="nucleotide sequence ID" value="NZ_CP045725.1"/>
</dbReference>
<feature type="transmembrane region" description="Helical" evidence="1">
    <location>
        <begin position="21"/>
        <end position="40"/>
    </location>
</feature>
<gene>
    <name evidence="2" type="ORF">Rai3103_13440</name>
</gene>
<keyword evidence="1" id="KW-0472">Membrane</keyword>
<dbReference type="Proteomes" id="UP000386847">
    <property type="component" value="Chromosome"/>
</dbReference>
<reference evidence="2 3" key="1">
    <citation type="submission" date="2019-10" db="EMBL/GenBank/DDBJ databases">
        <title>Genomic analysis of Raineyella sp. CBA3103.</title>
        <authorList>
            <person name="Roh S.W."/>
        </authorList>
    </citation>
    <scope>NUCLEOTIDE SEQUENCE [LARGE SCALE GENOMIC DNA]</scope>
    <source>
        <strain evidence="2 3">CBA3103</strain>
    </source>
</reference>
<proteinExistence type="predicted"/>
<accession>A0A5Q2FFC2</accession>
<dbReference type="KEGG" id="rain:Rai3103_13440"/>
<dbReference type="AlphaFoldDB" id="A0A5Q2FFC2"/>
<evidence type="ECO:0000256" key="1">
    <source>
        <dbReference type="SAM" id="Phobius"/>
    </source>
</evidence>
<keyword evidence="1" id="KW-1133">Transmembrane helix</keyword>
<sequence>MSHSAIGHAPEEKYHHGKSPAAYAFSIIFMVAVVVGVVAMVPTPKLVLLIIAGVIALIAWIAWAVLRGMGLDNV</sequence>
<evidence type="ECO:0000313" key="3">
    <source>
        <dbReference type="Proteomes" id="UP000386847"/>
    </source>
</evidence>
<name>A0A5Q2FFC2_9ACTN</name>
<protein>
    <submittedName>
        <fullName evidence="2">Uncharacterized protein</fullName>
    </submittedName>
</protein>
<organism evidence="2 3">
    <name type="scientific">Raineyella fluvialis</name>
    <dbReference type="NCBI Taxonomy" id="2662261"/>
    <lineage>
        <taxon>Bacteria</taxon>
        <taxon>Bacillati</taxon>
        <taxon>Actinomycetota</taxon>
        <taxon>Actinomycetes</taxon>
        <taxon>Propionibacteriales</taxon>
        <taxon>Propionibacteriaceae</taxon>
        <taxon>Raineyella</taxon>
    </lineage>
</organism>
<keyword evidence="1" id="KW-0812">Transmembrane</keyword>
<keyword evidence="3" id="KW-1185">Reference proteome</keyword>
<evidence type="ECO:0000313" key="2">
    <source>
        <dbReference type="EMBL" id="QGF24487.1"/>
    </source>
</evidence>